<evidence type="ECO:0000313" key="16">
    <source>
        <dbReference type="EMBL" id="OGD33868.1"/>
    </source>
</evidence>
<evidence type="ECO:0000256" key="1">
    <source>
        <dbReference type="ARBA" id="ARBA00007650"/>
    </source>
</evidence>
<dbReference type="Pfam" id="PF21090">
    <property type="entry name" value="P-loop_SecA"/>
    <property type="match status" value="1"/>
</dbReference>
<dbReference type="FunFam" id="3.40.50.300:FF:000429">
    <property type="entry name" value="Preprotein translocase subunit SecA"/>
    <property type="match status" value="1"/>
</dbReference>
<dbReference type="GO" id="GO:0006605">
    <property type="term" value="P:protein targeting"/>
    <property type="evidence" value="ECO:0007669"/>
    <property type="project" value="UniProtKB-UniRule"/>
</dbReference>
<keyword evidence="5 11" id="KW-0547">Nucleotide-binding</keyword>
<dbReference type="InterPro" id="IPR014018">
    <property type="entry name" value="SecA_motor_DEAD"/>
</dbReference>
<dbReference type="GO" id="GO:0031522">
    <property type="term" value="C:cell envelope Sec protein transport complex"/>
    <property type="evidence" value="ECO:0007669"/>
    <property type="project" value="TreeGrafter"/>
</dbReference>
<evidence type="ECO:0000256" key="3">
    <source>
        <dbReference type="ARBA" id="ARBA00022475"/>
    </source>
</evidence>
<dbReference type="PRINTS" id="PR00906">
    <property type="entry name" value="SECA"/>
</dbReference>
<dbReference type="CDD" id="cd18803">
    <property type="entry name" value="SF2_C_secA"/>
    <property type="match status" value="1"/>
</dbReference>
<proteinExistence type="inferred from homology"/>
<dbReference type="InterPro" id="IPR001650">
    <property type="entry name" value="Helicase_C-like"/>
</dbReference>
<dbReference type="SUPFAM" id="SSF81886">
    <property type="entry name" value="Helical scaffold and wing domains of SecA"/>
    <property type="match status" value="1"/>
</dbReference>
<dbReference type="InterPro" id="IPR011116">
    <property type="entry name" value="SecA_Wing/Scaffold"/>
</dbReference>
<dbReference type="AlphaFoldDB" id="A0A1F5BT93"/>
<dbReference type="STRING" id="1797298.A2988_00015"/>
<dbReference type="SMART" id="SM00957">
    <property type="entry name" value="SecA_DEAD"/>
    <property type="match status" value="1"/>
</dbReference>
<keyword evidence="6 11" id="KW-0067">ATP-binding</keyword>
<dbReference type="InterPro" id="IPR014001">
    <property type="entry name" value="Helicase_ATP-bd"/>
</dbReference>
<keyword evidence="8 11" id="KW-1278">Translocase</keyword>
<dbReference type="SUPFAM" id="SSF81767">
    <property type="entry name" value="Pre-protein crosslinking domain of SecA"/>
    <property type="match status" value="1"/>
</dbReference>
<accession>A0A1F5BT93</accession>
<dbReference type="GO" id="GO:0043952">
    <property type="term" value="P:protein transport by the Sec complex"/>
    <property type="evidence" value="ECO:0007669"/>
    <property type="project" value="TreeGrafter"/>
</dbReference>
<evidence type="ECO:0000256" key="2">
    <source>
        <dbReference type="ARBA" id="ARBA00022448"/>
    </source>
</evidence>
<dbReference type="InterPro" id="IPR011130">
    <property type="entry name" value="SecA_preprotein_X-link_dom"/>
</dbReference>
<comment type="subcellular location">
    <subcellularLocation>
        <location evidence="11">Cell membrane</location>
        <topology evidence="11">Peripheral membrane protein</topology>
        <orientation evidence="11">Cytoplasmic side</orientation>
    </subcellularLocation>
    <subcellularLocation>
        <location evidence="11">Cytoplasm</location>
    </subcellularLocation>
    <text evidence="11">Distribution is 50-50.</text>
</comment>
<dbReference type="InterPro" id="IPR027417">
    <property type="entry name" value="P-loop_NTPase"/>
</dbReference>
<sequence>MWFWPDSQARIIKKFQQRVPNINSCLKEFDAFDVARIRERTLALKERLAKGETLDDILEEAFALVKAAAHKTIGLRHYDVQLVGGMVLHTGKIAEMKTGEGKTLVATLPAYLNALAGKGVHIVTVNDYLARRDAVWMGQVFWALGLSVGCLTHEQTYVYHEEETQLYEKLDQEHDAQGGVKVMKEYLKPVTRKEAYAADITYGTNNEFGFDYLRDNLVLSAQEACQRGHHFAVIDEVDSILIDEARTPLIISMQDEESTKLYGQFARIMPRLVESKHYKIDEKLRAVTLTEEGIMEVERILGVENIYDTTIFGSSGIRYLHHLEQALKAQALFKRDKDYIVKNGEIIIVDEFTGRMMPGRRYSEGLHQAIEAKEGVTVQRESRTLASITFQNYFRMYEKLSGMTGTAMTSAEEFSKVYKLDVLQIPSNKPNIRQDLPDAVYKNEKGKYEAVVREIKERHERGQPVLVGTVSIAKNEHLSALLKRDGIRHELLNAKNHEREAEIIAQAGKLGAVTVATNMAGRGVDIILGGNPADEEEAKKIRELGGLAVVGTQRHEARRIDNQLRGRSGRQGDPGTSQFFIGMDDDLMRIFGSDRIKNMMDTFGIADDQPIESGMVSKAIETAQKKIEGHHFDSRKHVLEYDEVMNKHREVVYGMRKEIIAEESAQGKVMEIAHEHIEAVVRAHTEDEYAEHWNTEEILENMKAMLALPQDAEQALGALKEEEIDPRDKREKVISYFVAILEQAYEEKTKELSEGEFNRAARLVMLRNIDTLWMDHLENMEHMQDSVRLRAYGQHDPLIEYKNEGHRMFKEMLAAINYNIATTIFKISAKQMPHVHAQSAPQIILGIPGQEAAASPVSPAASVAPIGRNDPCPCGAINPETGQVYKYKRCGLINAPYHKG</sequence>
<evidence type="ECO:0000259" key="13">
    <source>
        <dbReference type="PROSITE" id="PS51192"/>
    </source>
</evidence>
<comment type="function">
    <text evidence="11">Part of the Sec protein translocase complex. Interacts with the SecYEG preprotein conducting channel. Has a central role in coupling the hydrolysis of ATP to the transfer of proteins into and across the cell membrane, serving as an ATP-driven molecular motor driving the stepwise translocation of polypeptide chains across the membrane.</text>
</comment>
<dbReference type="Pfam" id="PF07517">
    <property type="entry name" value="SecA_DEAD"/>
    <property type="match status" value="1"/>
</dbReference>
<feature type="binding site" evidence="11">
    <location>
        <begin position="99"/>
        <end position="103"/>
    </location>
    <ligand>
        <name>ATP</name>
        <dbReference type="ChEBI" id="CHEBI:30616"/>
    </ligand>
</feature>
<dbReference type="CDD" id="cd17928">
    <property type="entry name" value="DEXDc_SecA"/>
    <property type="match status" value="1"/>
</dbReference>
<dbReference type="Proteomes" id="UP000176650">
    <property type="component" value="Unassembled WGS sequence"/>
</dbReference>
<evidence type="ECO:0000256" key="8">
    <source>
        <dbReference type="ARBA" id="ARBA00022967"/>
    </source>
</evidence>
<dbReference type="HAMAP" id="MF_01382">
    <property type="entry name" value="SecA"/>
    <property type="match status" value="1"/>
</dbReference>
<evidence type="ECO:0000259" key="14">
    <source>
        <dbReference type="PROSITE" id="PS51194"/>
    </source>
</evidence>
<name>A0A1F5BT93_9BACT</name>
<dbReference type="NCBIfam" id="TIGR00963">
    <property type="entry name" value="secA"/>
    <property type="match status" value="1"/>
</dbReference>
<dbReference type="GO" id="GO:0017038">
    <property type="term" value="P:protein import"/>
    <property type="evidence" value="ECO:0007669"/>
    <property type="project" value="InterPro"/>
</dbReference>
<dbReference type="SUPFAM" id="SSF52540">
    <property type="entry name" value="P-loop containing nucleoside triphosphate hydrolases"/>
    <property type="match status" value="2"/>
</dbReference>
<comment type="similarity">
    <text evidence="1 11 12">Belongs to the SecA family.</text>
</comment>
<feature type="domain" description="Helicase C-terminal" evidence="14">
    <location>
        <begin position="447"/>
        <end position="628"/>
    </location>
</feature>
<organism evidence="16 17">
    <name type="scientific">Candidatus Azambacteria bacterium RIFCSPLOWO2_01_FULL_46_25</name>
    <dbReference type="NCBI Taxonomy" id="1797298"/>
    <lineage>
        <taxon>Bacteria</taxon>
        <taxon>Candidatus Azamiibacteriota</taxon>
    </lineage>
</organism>
<keyword evidence="7 11" id="KW-0653">Protein transport</keyword>
<evidence type="ECO:0000256" key="10">
    <source>
        <dbReference type="ARBA" id="ARBA00023136"/>
    </source>
</evidence>
<protein>
    <recommendedName>
        <fullName evidence="11 12">Protein translocase subunit SecA</fullName>
        <ecNumber evidence="11">7.4.2.8</ecNumber>
    </recommendedName>
</protein>
<dbReference type="InterPro" id="IPR011115">
    <property type="entry name" value="SecA_DEAD"/>
</dbReference>
<dbReference type="PANTHER" id="PTHR30612:SF0">
    <property type="entry name" value="CHLOROPLAST PROTEIN-TRANSPORTING ATPASE"/>
    <property type="match status" value="1"/>
</dbReference>
<evidence type="ECO:0000256" key="6">
    <source>
        <dbReference type="ARBA" id="ARBA00022840"/>
    </source>
</evidence>
<dbReference type="FunFam" id="3.90.1440.10:FF:000001">
    <property type="entry name" value="Preprotein translocase subunit SecA"/>
    <property type="match status" value="1"/>
</dbReference>
<feature type="binding site" evidence="11">
    <location>
        <position position="81"/>
    </location>
    <ligand>
        <name>ATP</name>
        <dbReference type="ChEBI" id="CHEBI:30616"/>
    </ligand>
</feature>
<dbReference type="Pfam" id="PF01043">
    <property type="entry name" value="SecA_PP_bind"/>
    <property type="match status" value="1"/>
</dbReference>
<comment type="caution">
    <text evidence="16">The sequence shown here is derived from an EMBL/GenBank/DDBJ whole genome shotgun (WGS) entry which is preliminary data.</text>
</comment>
<dbReference type="Gene3D" id="3.40.50.300">
    <property type="entry name" value="P-loop containing nucleotide triphosphate hydrolases"/>
    <property type="match status" value="3"/>
</dbReference>
<dbReference type="PANTHER" id="PTHR30612">
    <property type="entry name" value="SECA INNER MEMBRANE COMPONENT OF SEC PROTEIN SECRETION SYSTEM"/>
    <property type="match status" value="1"/>
</dbReference>
<evidence type="ECO:0000256" key="11">
    <source>
        <dbReference type="HAMAP-Rule" id="MF_01382"/>
    </source>
</evidence>
<comment type="subunit">
    <text evidence="11">Monomer and homodimer. Part of the essential Sec protein translocation apparatus which comprises SecA, SecYEG and auxiliary proteins SecDF. Other proteins may also be involved.</text>
</comment>
<dbReference type="Gene3D" id="1.10.3060.10">
    <property type="entry name" value="Helical scaffold and wing domains of SecA"/>
    <property type="match status" value="1"/>
</dbReference>
<dbReference type="GO" id="GO:0005829">
    <property type="term" value="C:cytosol"/>
    <property type="evidence" value="ECO:0007669"/>
    <property type="project" value="TreeGrafter"/>
</dbReference>
<dbReference type="GO" id="GO:0065002">
    <property type="term" value="P:intracellular protein transmembrane transport"/>
    <property type="evidence" value="ECO:0007669"/>
    <property type="project" value="UniProtKB-UniRule"/>
</dbReference>
<keyword evidence="4 11" id="KW-0963">Cytoplasm</keyword>
<dbReference type="EC" id="7.4.2.8" evidence="11"/>
<dbReference type="InterPro" id="IPR000185">
    <property type="entry name" value="SecA"/>
</dbReference>
<dbReference type="NCBIfam" id="NF009538">
    <property type="entry name" value="PRK12904.1"/>
    <property type="match status" value="1"/>
</dbReference>
<dbReference type="SMART" id="SM00958">
    <property type="entry name" value="SecA_PP_bind"/>
    <property type="match status" value="1"/>
</dbReference>
<dbReference type="Pfam" id="PF07516">
    <property type="entry name" value="SecA_SW"/>
    <property type="match status" value="1"/>
</dbReference>
<evidence type="ECO:0000256" key="7">
    <source>
        <dbReference type="ARBA" id="ARBA00022927"/>
    </source>
</evidence>
<keyword evidence="10 11" id="KW-0472">Membrane</keyword>
<dbReference type="InterPro" id="IPR020937">
    <property type="entry name" value="SecA_CS"/>
</dbReference>
<dbReference type="InterPro" id="IPR036266">
    <property type="entry name" value="SecA_Wing/Scaffold_sf"/>
</dbReference>
<dbReference type="PROSITE" id="PS51192">
    <property type="entry name" value="HELICASE_ATP_BIND_1"/>
    <property type="match status" value="1"/>
</dbReference>
<comment type="catalytic activity">
    <reaction evidence="11">
        <text>ATP + H2O + cellular proteinSide 1 = ADP + phosphate + cellular proteinSide 2.</text>
        <dbReference type="EC" id="7.4.2.8"/>
    </reaction>
</comment>
<evidence type="ECO:0000256" key="4">
    <source>
        <dbReference type="ARBA" id="ARBA00022490"/>
    </source>
</evidence>
<dbReference type="Gene3D" id="3.90.1440.10">
    <property type="entry name" value="SecA, preprotein cross-linking domain"/>
    <property type="match status" value="1"/>
</dbReference>
<dbReference type="PROSITE" id="PS51196">
    <property type="entry name" value="SECA_MOTOR_DEAD"/>
    <property type="match status" value="1"/>
</dbReference>
<dbReference type="PROSITE" id="PS51194">
    <property type="entry name" value="HELICASE_CTER"/>
    <property type="match status" value="1"/>
</dbReference>
<dbReference type="GO" id="GO:0005524">
    <property type="term" value="F:ATP binding"/>
    <property type="evidence" value="ECO:0007669"/>
    <property type="project" value="UniProtKB-UniRule"/>
</dbReference>
<evidence type="ECO:0000256" key="5">
    <source>
        <dbReference type="ARBA" id="ARBA00022741"/>
    </source>
</evidence>
<reference evidence="16 17" key="1">
    <citation type="journal article" date="2016" name="Nat. Commun.">
        <title>Thousands of microbial genomes shed light on interconnected biogeochemical processes in an aquifer system.</title>
        <authorList>
            <person name="Anantharaman K."/>
            <person name="Brown C.T."/>
            <person name="Hug L.A."/>
            <person name="Sharon I."/>
            <person name="Castelle C.J."/>
            <person name="Probst A.J."/>
            <person name="Thomas B.C."/>
            <person name="Singh A."/>
            <person name="Wilkins M.J."/>
            <person name="Karaoz U."/>
            <person name="Brodie E.L."/>
            <person name="Williams K.H."/>
            <person name="Hubbard S.S."/>
            <person name="Banfield J.F."/>
        </authorList>
    </citation>
    <scope>NUCLEOTIDE SEQUENCE [LARGE SCALE GENOMIC DNA]</scope>
</reference>
<keyword evidence="3 11" id="KW-1003">Cell membrane</keyword>
<feature type="domain" description="Helicase ATP-binding" evidence="13">
    <location>
        <begin position="83"/>
        <end position="252"/>
    </location>
</feature>
<feature type="binding site" evidence="11">
    <location>
        <position position="525"/>
    </location>
    <ligand>
        <name>ATP</name>
        <dbReference type="ChEBI" id="CHEBI:30616"/>
    </ligand>
</feature>
<evidence type="ECO:0000313" key="17">
    <source>
        <dbReference type="Proteomes" id="UP000176650"/>
    </source>
</evidence>
<feature type="domain" description="SecA family profile" evidence="15">
    <location>
        <begin position="1"/>
        <end position="612"/>
    </location>
</feature>
<dbReference type="EMBL" id="MEYS01000002">
    <property type="protein sequence ID" value="OGD33868.1"/>
    <property type="molecule type" value="Genomic_DNA"/>
</dbReference>
<gene>
    <name evidence="11" type="primary">secA</name>
    <name evidence="16" type="ORF">A2988_00015</name>
</gene>
<keyword evidence="2 11" id="KW-0813">Transport</keyword>
<evidence type="ECO:0000259" key="15">
    <source>
        <dbReference type="PROSITE" id="PS51196"/>
    </source>
</evidence>
<dbReference type="GO" id="GO:0008564">
    <property type="term" value="F:protein-exporting ATPase activity"/>
    <property type="evidence" value="ECO:0007669"/>
    <property type="project" value="UniProtKB-EC"/>
</dbReference>
<dbReference type="PROSITE" id="PS01312">
    <property type="entry name" value="SECA"/>
    <property type="match status" value="1"/>
</dbReference>
<evidence type="ECO:0000256" key="12">
    <source>
        <dbReference type="RuleBase" id="RU003874"/>
    </source>
</evidence>
<keyword evidence="9 11" id="KW-0811">Translocation</keyword>
<dbReference type="GO" id="GO:0005886">
    <property type="term" value="C:plasma membrane"/>
    <property type="evidence" value="ECO:0007669"/>
    <property type="project" value="UniProtKB-SubCell"/>
</dbReference>
<dbReference type="InterPro" id="IPR036670">
    <property type="entry name" value="SecA_X-link_sf"/>
</dbReference>
<dbReference type="InterPro" id="IPR044722">
    <property type="entry name" value="SecA_SF2_C"/>
</dbReference>
<dbReference type="NCBIfam" id="NF006630">
    <property type="entry name" value="PRK09200.1"/>
    <property type="match status" value="1"/>
</dbReference>
<evidence type="ECO:0000256" key="9">
    <source>
        <dbReference type="ARBA" id="ARBA00023010"/>
    </source>
</evidence>